<gene>
    <name evidence="2" type="ORF">AQJ67_40260</name>
</gene>
<evidence type="ECO:0000313" key="3">
    <source>
        <dbReference type="Proteomes" id="UP000053429"/>
    </source>
</evidence>
<evidence type="ECO:0000259" key="1">
    <source>
        <dbReference type="Pfam" id="PF13556"/>
    </source>
</evidence>
<protein>
    <submittedName>
        <fullName evidence="2">Transcriptional regulator</fullName>
    </submittedName>
</protein>
<proteinExistence type="predicted"/>
<organism evidence="2 3">
    <name type="scientific">Streptomyces caeruleatus</name>
    <dbReference type="NCBI Taxonomy" id="661399"/>
    <lineage>
        <taxon>Bacteria</taxon>
        <taxon>Bacillati</taxon>
        <taxon>Actinomycetota</taxon>
        <taxon>Actinomycetes</taxon>
        <taxon>Kitasatosporales</taxon>
        <taxon>Streptomycetaceae</taxon>
        <taxon>Streptomyces</taxon>
    </lineage>
</organism>
<dbReference type="PANTHER" id="PTHR33744">
    <property type="entry name" value="CARBOHYDRATE DIACID REGULATOR"/>
    <property type="match status" value="1"/>
</dbReference>
<dbReference type="Proteomes" id="UP000053429">
    <property type="component" value="Unassembled WGS sequence"/>
</dbReference>
<dbReference type="InterPro" id="IPR042070">
    <property type="entry name" value="PucR_C-HTH_sf"/>
</dbReference>
<dbReference type="RefSeq" id="WP_062724473.1">
    <property type="nucleotide sequence ID" value="NZ_KQ948944.1"/>
</dbReference>
<name>A0A124I6A9_9ACTN</name>
<evidence type="ECO:0000313" key="2">
    <source>
        <dbReference type="EMBL" id="KUN92519.1"/>
    </source>
</evidence>
<dbReference type="InterPro" id="IPR051448">
    <property type="entry name" value="CdaR-like_regulators"/>
</dbReference>
<dbReference type="AlphaFoldDB" id="A0A124I6A9"/>
<dbReference type="Pfam" id="PF13556">
    <property type="entry name" value="HTH_30"/>
    <property type="match status" value="1"/>
</dbReference>
<dbReference type="STRING" id="661399.AQJ67_40260"/>
<dbReference type="InterPro" id="IPR025736">
    <property type="entry name" value="PucR_C-HTH_dom"/>
</dbReference>
<sequence>MTGIIGESLSPVEALRPTPEEDRVADFRARVQAEGQEWTGNEPDELVELLTKAAAGDPRLAAIVRAGSNLLKDFLDGCQQKTTADVSRDLAGDLADGHPLPADVLEGLTHRYLIAVVRLAEPACGMDALRAVAGQDSLLTHRDGNVVLFIPAAGPGSGPCSVTRLNQCLGGRGWLATAERDREHLVDGFNEASYVMRLVVAGLRPSGAYTISDVLVEYAVTLNEKVRTDLAAVIRPLRAHKVLWETLAAFVDSDYSRNKAARSLYIHRSTLDYRLKRIEDVTGCDPNSGRGAQMLTAAMIAEALQGG</sequence>
<dbReference type="Gene3D" id="1.10.10.2840">
    <property type="entry name" value="PucR C-terminal helix-turn-helix domain"/>
    <property type="match status" value="1"/>
</dbReference>
<feature type="domain" description="PucR C-terminal helix-turn-helix" evidence="1">
    <location>
        <begin position="243"/>
        <end position="300"/>
    </location>
</feature>
<keyword evidence="3" id="KW-1185">Reference proteome</keyword>
<dbReference type="OrthoDB" id="4571023at2"/>
<accession>A0A124I6A9</accession>
<dbReference type="EMBL" id="LMWY01000058">
    <property type="protein sequence ID" value="KUN92519.1"/>
    <property type="molecule type" value="Genomic_DNA"/>
</dbReference>
<comment type="caution">
    <text evidence="2">The sequence shown here is derived from an EMBL/GenBank/DDBJ whole genome shotgun (WGS) entry which is preliminary data.</text>
</comment>
<reference evidence="2 3" key="1">
    <citation type="submission" date="2015-10" db="EMBL/GenBank/DDBJ databases">
        <title>Draft genome sequence of Streptomyces caeruleatus NRRL B-24802, type strain for the species Streptomyces caeruleatus.</title>
        <authorList>
            <person name="Ruckert C."/>
            <person name="Winkler A."/>
            <person name="Kalinowski J."/>
            <person name="Kampfer P."/>
            <person name="Glaeser S."/>
        </authorList>
    </citation>
    <scope>NUCLEOTIDE SEQUENCE [LARGE SCALE GENOMIC DNA]</scope>
    <source>
        <strain evidence="2 3">NRRL B-24802</strain>
    </source>
</reference>